<protein>
    <submittedName>
        <fullName evidence="1">Uncharacterized protein</fullName>
    </submittedName>
</protein>
<reference evidence="1 2" key="1">
    <citation type="submission" date="2024-04" db="EMBL/GenBank/DDBJ databases">
        <authorList>
            <person name="Fracassetti M."/>
        </authorList>
    </citation>
    <scope>NUCLEOTIDE SEQUENCE [LARGE SCALE GENOMIC DNA]</scope>
</reference>
<evidence type="ECO:0000313" key="2">
    <source>
        <dbReference type="Proteomes" id="UP001497516"/>
    </source>
</evidence>
<sequence>MVALLSSPLFGMSELELDLSASPSLLLLGLAIGESFRRTLLFLESENHSKPIHMHQNSPGGPATAALLGQAASMASLRLAAGAKGRGSHFRMQQQWSINHLVDTVGKLTI</sequence>
<dbReference type="EMBL" id="OZ034821">
    <property type="protein sequence ID" value="CAL1409287.1"/>
    <property type="molecule type" value="Genomic_DNA"/>
</dbReference>
<evidence type="ECO:0000313" key="1">
    <source>
        <dbReference type="EMBL" id="CAL1409287.1"/>
    </source>
</evidence>
<dbReference type="SUPFAM" id="SSF52096">
    <property type="entry name" value="ClpP/crotonase"/>
    <property type="match status" value="1"/>
</dbReference>
<proteinExistence type="predicted"/>
<gene>
    <name evidence="1" type="ORF">LTRI10_LOCUS48796</name>
</gene>
<keyword evidence="2" id="KW-1185">Reference proteome</keyword>
<dbReference type="Gene3D" id="3.90.226.10">
    <property type="entry name" value="2-enoyl-CoA Hydratase, Chain A, domain 1"/>
    <property type="match status" value="1"/>
</dbReference>
<dbReference type="AlphaFoldDB" id="A0AAV2GGA8"/>
<name>A0AAV2GGA8_9ROSI</name>
<dbReference type="Proteomes" id="UP001497516">
    <property type="component" value="Chromosome 8"/>
</dbReference>
<dbReference type="InterPro" id="IPR023562">
    <property type="entry name" value="ClpP/TepA"/>
</dbReference>
<organism evidence="1 2">
    <name type="scientific">Linum trigynum</name>
    <dbReference type="NCBI Taxonomy" id="586398"/>
    <lineage>
        <taxon>Eukaryota</taxon>
        <taxon>Viridiplantae</taxon>
        <taxon>Streptophyta</taxon>
        <taxon>Embryophyta</taxon>
        <taxon>Tracheophyta</taxon>
        <taxon>Spermatophyta</taxon>
        <taxon>Magnoliopsida</taxon>
        <taxon>eudicotyledons</taxon>
        <taxon>Gunneridae</taxon>
        <taxon>Pentapetalae</taxon>
        <taxon>rosids</taxon>
        <taxon>fabids</taxon>
        <taxon>Malpighiales</taxon>
        <taxon>Linaceae</taxon>
        <taxon>Linum</taxon>
    </lineage>
</organism>
<dbReference type="Pfam" id="PF00574">
    <property type="entry name" value="CLP_protease"/>
    <property type="match status" value="1"/>
</dbReference>
<dbReference type="InterPro" id="IPR029045">
    <property type="entry name" value="ClpP/crotonase-like_dom_sf"/>
</dbReference>
<accession>A0AAV2GGA8</accession>